<organism evidence="2">
    <name type="scientific">Candidatus Methanophaga sp. ANME-1 ERB7</name>
    <dbReference type="NCBI Taxonomy" id="2759913"/>
    <lineage>
        <taxon>Archaea</taxon>
        <taxon>Methanobacteriati</taxon>
        <taxon>Methanobacteriota</taxon>
        <taxon>Stenosarchaea group</taxon>
        <taxon>Methanomicrobia</taxon>
        <taxon>Candidatus Methanophagales</taxon>
        <taxon>Candidatus Methanophagaceae</taxon>
        <taxon>Candidatus Methanophaga</taxon>
    </lineage>
</organism>
<proteinExistence type="predicted"/>
<sequence length="149" mass="16534">MKICVTAAAGDLDARVHWEFGRSKYFVIVDPDTMAFEAVPNKNIIDETGRAFCIGHPEMLLDKEVDLVISGNIGPNIFYMLHAAGVDIATVTTGTVKEAIELYKSGGLSIIGATMPRRVKEEILMLDTRAKSLRQELEQIEKRLGELRK</sequence>
<accession>A0A7G9ZD12</accession>
<dbReference type="PANTHER" id="PTHR42983:SF1">
    <property type="entry name" value="IRON-MOLYBDENUM PROTEIN"/>
    <property type="match status" value="1"/>
</dbReference>
<feature type="domain" description="Dinitrogenase iron-molybdenum cofactor biosynthesis" evidence="1">
    <location>
        <begin position="13"/>
        <end position="104"/>
    </location>
</feature>
<dbReference type="PANTHER" id="PTHR42983">
    <property type="entry name" value="DINITROGENASE IRON-MOLYBDENUM COFACTOR PROTEIN-RELATED"/>
    <property type="match status" value="1"/>
</dbReference>
<evidence type="ECO:0000259" key="1">
    <source>
        <dbReference type="Pfam" id="PF02579"/>
    </source>
</evidence>
<dbReference type="Gene3D" id="3.30.420.130">
    <property type="entry name" value="Dinitrogenase iron-molybdenum cofactor biosynthesis domain"/>
    <property type="match status" value="1"/>
</dbReference>
<evidence type="ECO:0000313" key="2">
    <source>
        <dbReference type="EMBL" id="QNO58146.1"/>
    </source>
</evidence>
<dbReference type="AlphaFoldDB" id="A0A7G9ZD12"/>
<name>A0A7G9ZD12_9EURY</name>
<dbReference type="InterPro" id="IPR036105">
    <property type="entry name" value="DiNase_FeMo-co_biosyn_sf"/>
</dbReference>
<dbReference type="InterPro" id="IPR003731">
    <property type="entry name" value="Di-Nase_FeMo-co_biosynth"/>
</dbReference>
<dbReference type="EMBL" id="MT631715">
    <property type="protein sequence ID" value="QNO58146.1"/>
    <property type="molecule type" value="Genomic_DNA"/>
</dbReference>
<reference evidence="2" key="1">
    <citation type="submission" date="2020-06" db="EMBL/GenBank/DDBJ databases">
        <title>Unique genomic features of the anaerobic methanotrophic archaea.</title>
        <authorList>
            <person name="Chadwick G.L."/>
            <person name="Skennerton C.T."/>
            <person name="Laso-Perez R."/>
            <person name="Leu A.O."/>
            <person name="Speth D.R."/>
            <person name="Yu H."/>
            <person name="Morgan-Lang C."/>
            <person name="Hatzenpichler R."/>
            <person name="Goudeau D."/>
            <person name="Malmstrom R."/>
            <person name="Brazelton W.J."/>
            <person name="Woyke T."/>
            <person name="Hallam S.J."/>
            <person name="Tyson G.W."/>
            <person name="Wegener G."/>
            <person name="Boetius A."/>
            <person name="Orphan V."/>
        </authorList>
    </citation>
    <scope>NUCLEOTIDE SEQUENCE</scope>
</reference>
<gene>
    <name evidence="2" type="ORF">ACBHHCEK_00014</name>
</gene>
<dbReference type="SUPFAM" id="SSF53146">
    <property type="entry name" value="Nitrogenase accessory factor-like"/>
    <property type="match status" value="1"/>
</dbReference>
<protein>
    <recommendedName>
        <fullName evidence="1">Dinitrogenase iron-molybdenum cofactor biosynthesis domain-containing protein</fullName>
    </recommendedName>
</protein>
<dbReference type="Pfam" id="PF02579">
    <property type="entry name" value="Nitro_FeMo-Co"/>
    <property type="match status" value="1"/>
</dbReference>